<evidence type="ECO:0000259" key="2">
    <source>
        <dbReference type="Pfam" id="PF01636"/>
    </source>
</evidence>
<evidence type="ECO:0000256" key="1">
    <source>
        <dbReference type="SAM" id="MobiDB-lite"/>
    </source>
</evidence>
<dbReference type="InterPro" id="IPR002575">
    <property type="entry name" value="Aminoglycoside_PTrfase"/>
</dbReference>
<evidence type="ECO:0000313" key="3">
    <source>
        <dbReference type="EMBL" id="AZS74986.1"/>
    </source>
</evidence>
<proteinExistence type="predicted"/>
<protein>
    <submittedName>
        <fullName evidence="3">Vgr-related protein</fullName>
    </submittedName>
</protein>
<dbReference type="InterPro" id="IPR011009">
    <property type="entry name" value="Kinase-like_dom_sf"/>
</dbReference>
<name>A0A3Q9KEB1_9ACTN</name>
<dbReference type="EMBL" id="CP029042">
    <property type="protein sequence ID" value="AZS74986.1"/>
    <property type="molecule type" value="Genomic_DNA"/>
</dbReference>
<feature type="region of interest" description="Disordered" evidence="1">
    <location>
        <begin position="1"/>
        <end position="23"/>
    </location>
</feature>
<evidence type="ECO:0000313" key="4">
    <source>
        <dbReference type="Proteomes" id="UP000275579"/>
    </source>
</evidence>
<gene>
    <name evidence="3" type="ORF">DDE74_32295</name>
</gene>
<dbReference type="Proteomes" id="UP000275579">
    <property type="component" value="Chromosome"/>
</dbReference>
<accession>A0A3Q9KEB1</accession>
<sequence>MAGSDPENANPGQTGRADAGSARWVAQVLETHWGVPSGAASLRPLASAPGERPLSHTAGLWRVDVSRQPEAKGPVRVFKAQLNAAAHRPPEFHVLKRRVMELCAGHGIPVAVAVPAGDGSPIVRYDDVDCELAPMLPGTARRTPTPAQASAVVTTGLALRSVLDGLPEDLVRALAPHPVAALVEEERWQVALDDALGRLLPLAERRTDEWGHVITPVLRQLERARPLLERSKTVGGDVARYTDVLHGDLHRHHFLFDDTAEDRVTALLDFDNLHVGNRLLDLAWIAATAGRVAGGHSTQRCTVDRFLRAAGTSGLLRRGEARLLMPLLMTHTLPVVVDIAKDILERDLLDDIWIEYLDLLSPARMAAVHALLAG</sequence>
<dbReference type="Pfam" id="PF01636">
    <property type="entry name" value="APH"/>
    <property type="match status" value="1"/>
</dbReference>
<feature type="domain" description="Aminoglycoside phosphotransferase" evidence="2">
    <location>
        <begin position="97"/>
        <end position="290"/>
    </location>
</feature>
<reference evidence="3 4" key="1">
    <citation type="submission" date="2018-04" db="EMBL/GenBank/DDBJ databases">
        <title>Complete genome sequences of Streptomyces lydicus strain WYEC and characterization of antagonistic properties of biological control agents.</title>
        <authorList>
            <person name="Mariita R.M."/>
            <person name="Sello J.K."/>
        </authorList>
    </citation>
    <scope>NUCLEOTIDE SEQUENCE [LARGE SCALE GENOMIC DNA]</scope>
    <source>
        <strain evidence="3 4">WYEC 108</strain>
    </source>
</reference>
<dbReference type="Gene3D" id="3.90.1200.10">
    <property type="match status" value="1"/>
</dbReference>
<dbReference type="AlphaFoldDB" id="A0A3Q9KEB1"/>
<dbReference type="SUPFAM" id="SSF56112">
    <property type="entry name" value="Protein kinase-like (PK-like)"/>
    <property type="match status" value="1"/>
</dbReference>
<organism evidence="3 4">
    <name type="scientific">Streptomyces lydicus</name>
    <dbReference type="NCBI Taxonomy" id="47763"/>
    <lineage>
        <taxon>Bacteria</taxon>
        <taxon>Bacillati</taxon>
        <taxon>Actinomycetota</taxon>
        <taxon>Actinomycetes</taxon>
        <taxon>Kitasatosporales</taxon>
        <taxon>Streptomycetaceae</taxon>
        <taxon>Streptomyces</taxon>
    </lineage>
</organism>